<dbReference type="EMBL" id="FCNZ02000004">
    <property type="protein sequence ID" value="SAL26190.1"/>
    <property type="molecule type" value="Genomic_DNA"/>
</dbReference>
<dbReference type="RefSeq" id="WP_087629661.1">
    <property type="nucleotide sequence ID" value="NZ_FCNZ02000004.1"/>
</dbReference>
<evidence type="ECO:0000256" key="1">
    <source>
        <dbReference type="SAM" id="MobiDB-lite"/>
    </source>
</evidence>
<reference evidence="2" key="1">
    <citation type="submission" date="2016-01" db="EMBL/GenBank/DDBJ databases">
        <authorList>
            <person name="Peeters Charlotte."/>
        </authorList>
    </citation>
    <scope>NUCLEOTIDE SEQUENCE</scope>
    <source>
        <strain evidence="2">LMG 22936</strain>
    </source>
</reference>
<organism evidence="2 3">
    <name type="scientific">Caballeronia telluris</name>
    <dbReference type="NCBI Taxonomy" id="326475"/>
    <lineage>
        <taxon>Bacteria</taxon>
        <taxon>Pseudomonadati</taxon>
        <taxon>Pseudomonadota</taxon>
        <taxon>Betaproteobacteria</taxon>
        <taxon>Burkholderiales</taxon>
        <taxon>Burkholderiaceae</taxon>
        <taxon>Caballeronia</taxon>
    </lineage>
</organism>
<gene>
    <name evidence="2" type="ORF">AWB66_01518</name>
</gene>
<comment type="caution">
    <text evidence="2">The sequence shown here is derived from an EMBL/GenBank/DDBJ whole genome shotgun (WGS) entry which is preliminary data.</text>
</comment>
<protein>
    <submittedName>
        <fullName evidence="2">Uncharacterized protein</fullName>
    </submittedName>
</protein>
<keyword evidence="3" id="KW-1185">Reference proteome</keyword>
<dbReference type="AlphaFoldDB" id="A0A158G443"/>
<evidence type="ECO:0000313" key="3">
    <source>
        <dbReference type="Proteomes" id="UP000054717"/>
    </source>
</evidence>
<dbReference type="Proteomes" id="UP000054717">
    <property type="component" value="Unassembled WGS sequence"/>
</dbReference>
<dbReference type="STRING" id="326475.AWB66_01518"/>
<accession>A0A158G443</accession>
<proteinExistence type="predicted"/>
<sequence>MKSPSKNTDLRHLDTSGALTTEERRAIQRQRQREALGLTGPRVKISSLFVPARVAKQFAYIHVGAR</sequence>
<evidence type="ECO:0000313" key="2">
    <source>
        <dbReference type="EMBL" id="SAL26190.1"/>
    </source>
</evidence>
<feature type="region of interest" description="Disordered" evidence="1">
    <location>
        <begin position="1"/>
        <end position="24"/>
    </location>
</feature>
<name>A0A158G443_9BURK</name>